<reference evidence="1 2" key="1">
    <citation type="submission" date="2020-04" db="EMBL/GenBank/DDBJ databases">
        <title>Plant Genome Project.</title>
        <authorList>
            <person name="Zhang R.-G."/>
        </authorList>
    </citation>
    <scope>NUCLEOTIDE SEQUENCE [LARGE SCALE GENOMIC DNA]</scope>
    <source>
        <strain evidence="1">YNK0</strain>
        <tissue evidence="1">Leaf</tissue>
    </source>
</reference>
<evidence type="ECO:0000313" key="1">
    <source>
        <dbReference type="EMBL" id="KAF8377959.1"/>
    </source>
</evidence>
<accession>A0A834YB21</accession>
<keyword evidence="2" id="KW-1185">Reference proteome</keyword>
<name>A0A834YB21_TETSI</name>
<dbReference type="AlphaFoldDB" id="A0A834YB21"/>
<proteinExistence type="predicted"/>
<sequence>MFEYRLRLGILIVSDWEFVEQGATKRNWFSFGFTCQFALRFLHQKLSMIILLFKHKMGTSAGGKEEELTMNILVATQSPSDDSFLGNALVPKMGVFFKEKVDEVCGVILSDGSPALAQLFNPSTIEDVPPHVCLFAPESALAEHDAHTSLEIFG</sequence>
<dbReference type="Proteomes" id="UP000655225">
    <property type="component" value="Unassembled WGS sequence"/>
</dbReference>
<evidence type="ECO:0000313" key="2">
    <source>
        <dbReference type="Proteomes" id="UP000655225"/>
    </source>
</evidence>
<protein>
    <submittedName>
        <fullName evidence="1">Uncharacterized protein</fullName>
    </submittedName>
</protein>
<gene>
    <name evidence="1" type="ORF">HHK36_031348</name>
</gene>
<organism evidence="1 2">
    <name type="scientific">Tetracentron sinense</name>
    <name type="common">Spur-leaf</name>
    <dbReference type="NCBI Taxonomy" id="13715"/>
    <lineage>
        <taxon>Eukaryota</taxon>
        <taxon>Viridiplantae</taxon>
        <taxon>Streptophyta</taxon>
        <taxon>Embryophyta</taxon>
        <taxon>Tracheophyta</taxon>
        <taxon>Spermatophyta</taxon>
        <taxon>Magnoliopsida</taxon>
        <taxon>Trochodendrales</taxon>
        <taxon>Trochodendraceae</taxon>
        <taxon>Tetracentron</taxon>
    </lineage>
</organism>
<dbReference type="EMBL" id="JABCRI010000024">
    <property type="protein sequence ID" value="KAF8377959.1"/>
    <property type="molecule type" value="Genomic_DNA"/>
</dbReference>
<comment type="caution">
    <text evidence="1">The sequence shown here is derived from an EMBL/GenBank/DDBJ whole genome shotgun (WGS) entry which is preliminary data.</text>
</comment>